<dbReference type="Pfam" id="PF04774">
    <property type="entry name" value="HABP4_PAI-RBP1"/>
    <property type="match status" value="1"/>
</dbReference>
<protein>
    <recommendedName>
        <fullName evidence="8">Hyaluronan/mRNA-binding protein domain-containing protein</fullName>
    </recommendedName>
</protein>
<keyword evidence="7" id="KW-0812">Transmembrane</keyword>
<feature type="compositionally biased region" description="Low complexity" evidence="6">
    <location>
        <begin position="987"/>
        <end position="1005"/>
    </location>
</feature>
<organism evidence="9 10">
    <name type="scientific">Brassica napus</name>
    <name type="common">Rape</name>
    <dbReference type="NCBI Taxonomy" id="3708"/>
    <lineage>
        <taxon>Eukaryota</taxon>
        <taxon>Viridiplantae</taxon>
        <taxon>Streptophyta</taxon>
        <taxon>Embryophyta</taxon>
        <taxon>Tracheophyta</taxon>
        <taxon>Spermatophyta</taxon>
        <taxon>Magnoliopsida</taxon>
        <taxon>eudicotyledons</taxon>
        <taxon>Gunneridae</taxon>
        <taxon>Pentapetalae</taxon>
        <taxon>rosids</taxon>
        <taxon>malvids</taxon>
        <taxon>Brassicales</taxon>
        <taxon>Brassicaceae</taxon>
        <taxon>Brassiceae</taxon>
        <taxon>Brassica</taxon>
    </lineage>
</organism>
<feature type="repeat" description="PPR" evidence="5">
    <location>
        <begin position="637"/>
        <end position="667"/>
    </location>
</feature>
<feature type="transmembrane region" description="Helical" evidence="7">
    <location>
        <begin position="1258"/>
        <end position="1283"/>
    </location>
</feature>
<dbReference type="EMBL" id="JAGKQM010000011">
    <property type="protein sequence ID" value="KAH0902618.1"/>
    <property type="molecule type" value="Genomic_DNA"/>
</dbReference>
<dbReference type="Pfam" id="PF01535">
    <property type="entry name" value="PPR"/>
    <property type="match status" value="5"/>
</dbReference>
<dbReference type="Gene3D" id="1.25.40.10">
    <property type="entry name" value="Tetratricopeptide repeat domain"/>
    <property type="match status" value="4"/>
</dbReference>
<evidence type="ECO:0000259" key="8">
    <source>
        <dbReference type="SMART" id="SM01233"/>
    </source>
</evidence>
<feature type="transmembrane region" description="Helical" evidence="7">
    <location>
        <begin position="1304"/>
        <end position="1322"/>
    </location>
</feature>
<feature type="repeat" description="PPR" evidence="5">
    <location>
        <begin position="566"/>
        <end position="600"/>
    </location>
</feature>
<dbReference type="Pfam" id="PF14432">
    <property type="entry name" value="DYW_deaminase"/>
    <property type="match status" value="1"/>
</dbReference>
<dbReference type="InterPro" id="IPR006861">
    <property type="entry name" value="HABP4_PAIRBP1-bd"/>
</dbReference>
<comment type="similarity">
    <text evidence="2">Belongs to the PPR family. PCMP-H subfamily.</text>
</comment>
<keyword evidence="3" id="KW-0963">Cytoplasm</keyword>
<dbReference type="InterPro" id="IPR002885">
    <property type="entry name" value="PPR_rpt"/>
</dbReference>
<dbReference type="Pfam" id="PF20431">
    <property type="entry name" value="E_motif"/>
    <property type="match status" value="1"/>
</dbReference>
<feature type="transmembrane region" description="Helical" evidence="7">
    <location>
        <begin position="1353"/>
        <end position="1375"/>
    </location>
</feature>
<feature type="compositionally biased region" description="Basic and acidic residues" evidence="6">
    <location>
        <begin position="119"/>
        <end position="147"/>
    </location>
</feature>
<evidence type="ECO:0000313" key="10">
    <source>
        <dbReference type="Proteomes" id="UP000824890"/>
    </source>
</evidence>
<feature type="compositionally biased region" description="Low complexity" evidence="6">
    <location>
        <begin position="39"/>
        <end position="55"/>
    </location>
</feature>
<feature type="region of interest" description="Disordered" evidence="6">
    <location>
        <begin position="1"/>
        <end position="201"/>
    </location>
</feature>
<reference evidence="9 10" key="1">
    <citation type="submission" date="2021-05" db="EMBL/GenBank/DDBJ databases">
        <title>Genome Assembly of Synthetic Allotetraploid Brassica napus Reveals Homoeologous Exchanges between Subgenomes.</title>
        <authorList>
            <person name="Davis J.T."/>
        </authorList>
    </citation>
    <scope>NUCLEOTIDE SEQUENCE [LARGE SCALE GENOMIC DNA]</scope>
    <source>
        <strain evidence="10">cv. Da-Ae</strain>
        <tissue evidence="9">Seedling</tissue>
    </source>
</reference>
<gene>
    <name evidence="9" type="ORF">HID58_042121</name>
</gene>
<evidence type="ECO:0000256" key="2">
    <source>
        <dbReference type="ARBA" id="ARBA00006643"/>
    </source>
</evidence>
<dbReference type="SMART" id="SM01233">
    <property type="entry name" value="HABP4_PAI-RBP1"/>
    <property type="match status" value="1"/>
</dbReference>
<feature type="compositionally biased region" description="Basic and acidic residues" evidence="6">
    <location>
        <begin position="171"/>
        <end position="201"/>
    </location>
</feature>
<feature type="compositionally biased region" description="Basic and acidic residues" evidence="6">
    <location>
        <begin position="89"/>
        <end position="104"/>
    </location>
</feature>
<proteinExistence type="inferred from homology"/>
<evidence type="ECO:0000256" key="6">
    <source>
        <dbReference type="SAM" id="MobiDB-lite"/>
    </source>
</evidence>
<dbReference type="PANTHER" id="PTHR47926:SF410">
    <property type="entry name" value="(WILD MALAYSIAN BANANA) HYPOTHETICAL PROTEIN"/>
    <property type="match status" value="1"/>
</dbReference>
<feature type="repeat" description="PPR" evidence="5">
    <location>
        <begin position="503"/>
        <end position="537"/>
    </location>
</feature>
<dbReference type="InterPro" id="IPR046848">
    <property type="entry name" value="E_motif"/>
</dbReference>
<evidence type="ECO:0000256" key="7">
    <source>
        <dbReference type="SAM" id="Phobius"/>
    </source>
</evidence>
<feature type="compositionally biased region" description="Gly residues" evidence="6">
    <location>
        <begin position="105"/>
        <end position="116"/>
    </location>
</feature>
<dbReference type="PANTHER" id="PTHR47926">
    <property type="entry name" value="PENTATRICOPEPTIDE REPEAT-CONTAINING PROTEIN"/>
    <property type="match status" value="1"/>
</dbReference>
<comment type="caution">
    <text evidence="9">The sequence shown here is derived from an EMBL/GenBank/DDBJ whole genome shotgun (WGS) entry which is preliminary data.</text>
</comment>
<sequence>MATLNPFDLLDDDAEDPSQLAVSIASDKSKKSAPVSGLPAKSDPPSSKQPSPSQAVREARSGGFSRGRGGYNRDGPRGNNGYSGGYSKPSDEGDVSKPSYERRGGGGGGGYGGPPRGGRRGEGERPRRAFERRSGTGRGGDFKREGAGRGNWGTPGEEVLAVETEEVAGVETEKDVVEKPADDDANKENTAEVEEQKEPEVKEMTLDEYEKILEEKRKALQSQNTSERKVDTKVFESMQQLSNKKKSNDEIFIKLGSDKDKRKDDKEEKPKKAVSINEFLKPADGENYYRGGRGGRGRGGRESRDRGARASSGGYGGNRSEAAPAIADTAQFPSLGGKNAFSLQHSSAMENAILVGSCSSSSLPSPEPSTKPSSDQNQIFPLNKLIARHVHSGDIDGALRVFHGMGAKNTVTWNSLLVGFCKDPSRTKEAHQLFDEIPEPDAFSYNIMLSCHVRNGNFEKAQSFFDQAPFKDSASWNTMITGYARRKEMEKARELFYAMKDKNEVSWNAMISGYVESGDLETASRFFKEAPVRGVVAWTAMITGYMKANKVELAEAVFKDMTVNKNLVTWNAMISGYVENSRAEDGLKLFKAMLEEGTRPNSSGLSSVLLGCSELSALRFGRQVHQIVCKSSTLCNDITELTSLVSMYCKCGELGDAWKLFQGMKMRDVVAWNAMISGYAQHGKAEKALSLFSEMRDEKTRPDWITFVAVLLACNHAGMVDTGVEYFDSMVRDYRVEPRPDHYTCMVDLLGRAGKLEEALELIKSIPFKPHAAVFGTLLGACRVHKNVELGELAAEKLLELDPRNAAGYVQLANIYASRNRWEDVARVRKRMKQSNVVKVPGYSWIEIRNKIHHFRSSDRIHPDLDAIHKKLKELEKKMRLAGYKPELEFALHDVEEEQKEKLLLWHSEKLAVAYGCLKLPEGSRIQVFKNLRICGDCHKAIEFMSEIERREIVVRDTTRFHHFKDGSCSCGGYCCVKEGRMRRSASGSRVSDQSPSPSPPRSQSVAFMEDDVELLLPRYDPSSQPGKREKSRKRHPFHSSLLLLCVVILWLFSHSVSFRADLLRSSVGAISHPSGSYAPLGTMIEVKRPGSSTRITTTLLDSLMILFRNKHILLPIFAFIAIPLSALHLSLTLTSFRLKNHVFRLEALANVVHTRFEARQIWEESRQDAVSLLRLKSRYFVPSFILSCIVSIAVITSTSFSHQGLNPSLKSSFASVKSSWMRVTATSIVVYGLLFLYSPVPMFLSALFGYTPTLRHLITFLSLGIEVYIMAITGLGLVVSVVEERYGFDAVKEGTGLMKGRRITGLALAGVFVFLSSWIGHGMEKLAKELDVDSSSGSWWRSVVVSGGWDGWKLVCMYGAEVVLSYVVVTVFYCECRKRHGNSDPDVADEEGLAI</sequence>
<comment type="subcellular location">
    <subcellularLocation>
        <location evidence="1">Cytoplasm</location>
    </subcellularLocation>
</comment>
<keyword evidence="7" id="KW-0472">Membrane</keyword>
<keyword evidence="7" id="KW-1133">Transmembrane helix</keyword>
<dbReference type="Gene3D" id="6.10.140.1040">
    <property type="match status" value="1"/>
</dbReference>
<dbReference type="PROSITE" id="PS51375">
    <property type="entry name" value="PPR"/>
    <property type="match status" value="6"/>
</dbReference>
<evidence type="ECO:0000256" key="1">
    <source>
        <dbReference type="ARBA" id="ARBA00004496"/>
    </source>
</evidence>
<evidence type="ECO:0000256" key="5">
    <source>
        <dbReference type="PROSITE-ProRule" id="PRU00708"/>
    </source>
</evidence>
<dbReference type="InterPro" id="IPR032867">
    <property type="entry name" value="DYW_dom"/>
</dbReference>
<name>A0ABQ8BE34_BRANA</name>
<feature type="region of interest" description="Disordered" evidence="6">
    <location>
        <begin position="986"/>
        <end position="1005"/>
    </location>
</feature>
<feature type="repeat" description="PPR" evidence="5">
    <location>
        <begin position="668"/>
        <end position="702"/>
    </location>
</feature>
<feature type="repeat" description="PPR" evidence="5">
    <location>
        <begin position="472"/>
        <end position="502"/>
    </location>
</feature>
<feature type="repeat" description="PPR" evidence="5">
    <location>
        <begin position="409"/>
        <end position="444"/>
    </location>
</feature>
<evidence type="ECO:0000256" key="3">
    <source>
        <dbReference type="ARBA" id="ARBA00022490"/>
    </source>
</evidence>
<feature type="compositionally biased region" description="Basic and acidic residues" evidence="6">
    <location>
        <begin position="299"/>
        <end position="308"/>
    </location>
</feature>
<feature type="transmembrane region" description="Helical" evidence="7">
    <location>
        <begin position="1113"/>
        <end position="1132"/>
    </location>
</feature>
<feature type="compositionally biased region" description="Basic and acidic residues" evidence="6">
    <location>
        <begin position="246"/>
        <end position="271"/>
    </location>
</feature>
<evidence type="ECO:0000313" key="9">
    <source>
        <dbReference type="EMBL" id="KAH0902618.1"/>
    </source>
</evidence>
<evidence type="ECO:0000256" key="4">
    <source>
        <dbReference type="ARBA" id="ARBA00022737"/>
    </source>
</evidence>
<dbReference type="InterPro" id="IPR046960">
    <property type="entry name" value="PPR_At4g14850-like_plant"/>
</dbReference>
<dbReference type="InterPro" id="IPR019084">
    <property type="entry name" value="STM1-like_N"/>
</dbReference>
<accession>A0ABQ8BE34</accession>
<dbReference type="Proteomes" id="UP000824890">
    <property type="component" value="Unassembled WGS sequence"/>
</dbReference>
<dbReference type="Pfam" id="PF09598">
    <property type="entry name" value="Stm1_N"/>
    <property type="match status" value="1"/>
</dbReference>
<feature type="region of interest" description="Disordered" evidence="6">
    <location>
        <begin position="239"/>
        <end position="321"/>
    </location>
</feature>
<feature type="domain" description="Hyaluronan/mRNA-binding protein" evidence="8">
    <location>
        <begin position="126"/>
        <end position="231"/>
    </location>
</feature>
<dbReference type="Pfam" id="PF13041">
    <property type="entry name" value="PPR_2"/>
    <property type="match status" value="2"/>
</dbReference>
<feature type="transmembrane region" description="Helical" evidence="7">
    <location>
        <begin position="1180"/>
        <end position="1201"/>
    </location>
</feature>
<feature type="transmembrane region" description="Helical" evidence="7">
    <location>
        <begin position="1038"/>
        <end position="1057"/>
    </location>
</feature>
<dbReference type="NCBIfam" id="TIGR00756">
    <property type="entry name" value="PPR"/>
    <property type="match status" value="7"/>
</dbReference>
<dbReference type="SUPFAM" id="SSF48452">
    <property type="entry name" value="TPR-like"/>
    <property type="match status" value="1"/>
</dbReference>
<keyword evidence="4" id="KW-0677">Repeat</keyword>
<dbReference type="InterPro" id="IPR011990">
    <property type="entry name" value="TPR-like_helical_dom_sf"/>
</dbReference>
<keyword evidence="10" id="KW-1185">Reference proteome</keyword>